<feature type="compositionally biased region" description="Low complexity" evidence="1">
    <location>
        <begin position="484"/>
        <end position="493"/>
    </location>
</feature>
<feature type="compositionally biased region" description="Basic and acidic residues" evidence="1">
    <location>
        <begin position="173"/>
        <end position="185"/>
    </location>
</feature>
<feature type="region of interest" description="Disordered" evidence="1">
    <location>
        <begin position="81"/>
        <end position="233"/>
    </location>
</feature>
<feature type="compositionally biased region" description="Basic and acidic residues" evidence="1">
    <location>
        <begin position="201"/>
        <end position="232"/>
    </location>
</feature>
<feature type="region of interest" description="Disordered" evidence="1">
    <location>
        <begin position="1"/>
        <end position="43"/>
    </location>
</feature>
<evidence type="ECO:0000313" key="2">
    <source>
        <dbReference type="EMBL" id="GAA3366794.1"/>
    </source>
</evidence>
<accession>A0ABP6S358</accession>
<keyword evidence="3" id="KW-1185">Reference proteome</keyword>
<protein>
    <submittedName>
        <fullName evidence="2">Uncharacterized protein</fullName>
    </submittedName>
</protein>
<name>A0ABP6S358_9PSEU</name>
<comment type="caution">
    <text evidence="2">The sequence shown here is derived from an EMBL/GenBank/DDBJ whole genome shotgun (WGS) entry which is preliminary data.</text>
</comment>
<feature type="compositionally biased region" description="Basic residues" evidence="1">
    <location>
        <begin position="81"/>
        <end position="94"/>
    </location>
</feature>
<feature type="compositionally biased region" description="Low complexity" evidence="1">
    <location>
        <begin position="19"/>
        <end position="33"/>
    </location>
</feature>
<dbReference type="RefSeq" id="WP_344931656.1">
    <property type="nucleotide sequence ID" value="NZ_BAAAYK010000046.1"/>
</dbReference>
<feature type="region of interest" description="Disordered" evidence="1">
    <location>
        <begin position="430"/>
        <end position="493"/>
    </location>
</feature>
<evidence type="ECO:0000256" key="1">
    <source>
        <dbReference type="SAM" id="MobiDB-lite"/>
    </source>
</evidence>
<dbReference type="Proteomes" id="UP001500483">
    <property type="component" value="Unassembled WGS sequence"/>
</dbReference>
<reference evidence="3" key="1">
    <citation type="journal article" date="2019" name="Int. J. Syst. Evol. Microbiol.">
        <title>The Global Catalogue of Microorganisms (GCM) 10K type strain sequencing project: providing services to taxonomists for standard genome sequencing and annotation.</title>
        <authorList>
            <consortium name="The Broad Institute Genomics Platform"/>
            <consortium name="The Broad Institute Genome Sequencing Center for Infectious Disease"/>
            <person name="Wu L."/>
            <person name="Ma J."/>
        </authorList>
    </citation>
    <scope>NUCLEOTIDE SEQUENCE [LARGE SCALE GENOMIC DNA]</scope>
    <source>
        <strain evidence="3">JCM 9687</strain>
    </source>
</reference>
<dbReference type="EMBL" id="BAAAYK010000046">
    <property type="protein sequence ID" value="GAA3366794.1"/>
    <property type="molecule type" value="Genomic_DNA"/>
</dbReference>
<evidence type="ECO:0000313" key="3">
    <source>
        <dbReference type="Proteomes" id="UP001500483"/>
    </source>
</evidence>
<feature type="compositionally biased region" description="Low complexity" evidence="1">
    <location>
        <begin position="432"/>
        <end position="452"/>
    </location>
</feature>
<organism evidence="2 3">
    <name type="scientific">Saccharopolyspora gregorii</name>
    <dbReference type="NCBI Taxonomy" id="33914"/>
    <lineage>
        <taxon>Bacteria</taxon>
        <taxon>Bacillati</taxon>
        <taxon>Actinomycetota</taxon>
        <taxon>Actinomycetes</taxon>
        <taxon>Pseudonocardiales</taxon>
        <taxon>Pseudonocardiaceae</taxon>
        <taxon>Saccharopolyspora</taxon>
    </lineage>
</organism>
<feature type="compositionally biased region" description="Basic residues" evidence="1">
    <location>
        <begin position="471"/>
        <end position="483"/>
    </location>
</feature>
<proteinExistence type="predicted"/>
<gene>
    <name evidence="2" type="ORF">GCM10020366_71650</name>
</gene>
<sequence>MGLGPQGGRSLVMGGEPVAQRTTTTQQDTAAGTSFARDVPLSEDLESAAPLLQQARRGRTRELLDTAAVLLSRAGEIPARCRRSCGKRSRRASRRGSTAARGRVRPALRAREGLAGGVRAGNPGRPPRLRHPADVPLWDGPRRGDGAEDTGTSTPEGAKDAEDGTRGTGDANSDGRRSDDSDDARGPTAVRTRTAPRMRGRREEEGLRRGREGRRGGGQKDPEAGPGDREALPDYVRSGQSLARSCSNRRTRRANLPEDTRTLEFTGPDVVAHLNSLVPGGKGKWEDTGVVQRRIDNAVHSLVGTGDTFTVRKGGKFLRAAGPGRPAVRRDEVGEALRGVHQGEREDREVDLAHQRRGADKSFSPQLATTSVPGLYVYVNPTLPGGFSETHLSEQSQKHGSEHKNAIKELHDVDVPMKFEFSLRDSKDRVVTRPAWSATSPAPSRTAAGAAHHLGDGGRGAAGADRALQRPVHRQRARRRPRPTRTWTATTSR</sequence>